<protein>
    <submittedName>
        <fullName evidence="1">Uncharacterized protein</fullName>
    </submittedName>
</protein>
<evidence type="ECO:0000313" key="2">
    <source>
        <dbReference type="Proteomes" id="UP000825123"/>
    </source>
</evidence>
<dbReference type="KEGG" id="csty:KN1_10170"/>
<proteinExistence type="predicted"/>
<dbReference type="EMBL" id="AP024597">
    <property type="protein sequence ID" value="BCU69720.1"/>
    <property type="molecule type" value="Genomic_DNA"/>
</dbReference>
<reference evidence="1 2" key="1">
    <citation type="submission" date="2021-04" db="EMBL/GenBank/DDBJ databases">
        <title>Complete genome sequence of Stygiolobus sp. KN-1.</title>
        <authorList>
            <person name="Nakamura K."/>
            <person name="Sakai H."/>
            <person name="Kurosawa N."/>
        </authorList>
    </citation>
    <scope>NUCLEOTIDE SEQUENCE [LARGE SCALE GENOMIC DNA]</scope>
    <source>
        <strain evidence="1 2">KN-1</strain>
    </source>
</reference>
<keyword evidence="2" id="KW-1185">Reference proteome</keyword>
<dbReference type="GeneID" id="66162763"/>
<dbReference type="AlphaFoldDB" id="A0A8D5ZIV1"/>
<dbReference type="RefSeq" id="WP_221289709.1">
    <property type="nucleotide sequence ID" value="NZ_AP024597.1"/>
</dbReference>
<evidence type="ECO:0000313" key="1">
    <source>
        <dbReference type="EMBL" id="BCU69720.1"/>
    </source>
</evidence>
<organism evidence="1 2">
    <name type="scientific">Stygiolobus caldivivus</name>
    <dbReference type="NCBI Taxonomy" id="2824673"/>
    <lineage>
        <taxon>Archaea</taxon>
        <taxon>Thermoproteota</taxon>
        <taxon>Thermoprotei</taxon>
        <taxon>Sulfolobales</taxon>
        <taxon>Sulfolobaceae</taxon>
        <taxon>Stygiolobus</taxon>
    </lineage>
</organism>
<name>A0A8D5ZIV1_9CREN</name>
<dbReference type="InterPro" id="IPR016024">
    <property type="entry name" value="ARM-type_fold"/>
</dbReference>
<sequence>MEFRLSSLCGDDDKDKVEAWKTAIDLINKGKLEAEKVKHSAICYYSLLSAKDMRALSWAWENVEALLDKKILDIDEVKGLKMYFFKLLKYASWVFSEVWDLVDGLATKGVITREDAEKFISLLKSYDEDVSSYAWEYVTVLLDRKILKPEEVIGVKDAFFQLLMTDDEEISLAAWNSVIGLVDKGIISPDQVRQYKGYFFQLLSGGWVSGYAWETVKDLIDRGIITKDEDRPFYSLLTSDSESVRLHAWENLDVLLNEGVLDLEEIKGLKEYLLGLMRSKSKFLRLDAWEVAVKVVSRGVLNLDDLIENKKYFLRLLKLGKTCPKAWGLLPPLIEYSVITEGDKDFFIDLLKYDKGWTRLRAWENVNTLLENSIIEFNDVLRAKRYFFDLLSSKDYEVRLAAWKFLAKNMNKGLITAEEVADWKDELRDMIVEAPNHLIRKDALEVYEELKANGII</sequence>
<dbReference type="Proteomes" id="UP000825123">
    <property type="component" value="Chromosome"/>
</dbReference>
<dbReference type="SUPFAM" id="SSF48371">
    <property type="entry name" value="ARM repeat"/>
    <property type="match status" value="1"/>
</dbReference>
<accession>A0A8D5ZIV1</accession>
<gene>
    <name evidence="1" type="ORF">KN1_10170</name>
</gene>